<proteinExistence type="predicted"/>
<gene>
    <name evidence="2" type="ORF">PECUL_23A022016</name>
</gene>
<organism evidence="2 3">
    <name type="scientific">Pelobates cultripes</name>
    <name type="common">Western spadefoot toad</name>
    <dbReference type="NCBI Taxonomy" id="61616"/>
    <lineage>
        <taxon>Eukaryota</taxon>
        <taxon>Metazoa</taxon>
        <taxon>Chordata</taxon>
        <taxon>Craniata</taxon>
        <taxon>Vertebrata</taxon>
        <taxon>Euteleostomi</taxon>
        <taxon>Amphibia</taxon>
        <taxon>Batrachia</taxon>
        <taxon>Anura</taxon>
        <taxon>Pelobatoidea</taxon>
        <taxon>Pelobatidae</taxon>
        <taxon>Pelobates</taxon>
    </lineage>
</organism>
<feature type="domain" description="Helix-turn-helix" evidence="1">
    <location>
        <begin position="53"/>
        <end position="107"/>
    </location>
</feature>
<dbReference type="AlphaFoldDB" id="A0AAD1TE40"/>
<evidence type="ECO:0000259" key="1">
    <source>
        <dbReference type="Pfam" id="PF26215"/>
    </source>
</evidence>
<feature type="non-terminal residue" evidence="2">
    <location>
        <position position="231"/>
    </location>
</feature>
<accession>A0AAD1TE40</accession>
<dbReference type="EMBL" id="OW240922">
    <property type="protein sequence ID" value="CAH2321350.1"/>
    <property type="molecule type" value="Genomic_DNA"/>
</dbReference>
<evidence type="ECO:0000313" key="3">
    <source>
        <dbReference type="Proteomes" id="UP001295444"/>
    </source>
</evidence>
<dbReference type="InterPro" id="IPR058912">
    <property type="entry name" value="HTH_animal"/>
</dbReference>
<protein>
    <recommendedName>
        <fullName evidence="1">Helix-turn-helix domain-containing protein</fullName>
    </recommendedName>
</protein>
<sequence>MNMVQSLNQKESPIKFTSNISSTAVQFLDLEIAITDQGLSYCLYKKPTDRNTILHSTSAHPEALKKFLPKAQFLRVIRNNSDKNVMEEQLEGMMERFLERGYRRNDLVRALEEAKIANSPRVKDGAPRLVFPVTYHDASPEVTRIIKDNWKMLACDDTLPKVFKEPPLICYRRNTNLRDLLVHTDPSKSYEKSIETHSRGSIRCLGCVTCGHMTPSRTFQHPHSNKIFQIR</sequence>
<dbReference type="Proteomes" id="UP001295444">
    <property type="component" value="Chromosome 11"/>
</dbReference>
<keyword evidence="3" id="KW-1185">Reference proteome</keyword>
<evidence type="ECO:0000313" key="2">
    <source>
        <dbReference type="EMBL" id="CAH2321350.1"/>
    </source>
</evidence>
<reference evidence="2" key="1">
    <citation type="submission" date="2022-03" db="EMBL/GenBank/DDBJ databases">
        <authorList>
            <person name="Alioto T."/>
            <person name="Alioto T."/>
            <person name="Gomez Garrido J."/>
        </authorList>
    </citation>
    <scope>NUCLEOTIDE SEQUENCE</scope>
</reference>
<name>A0AAD1TE40_PELCU</name>
<dbReference type="Pfam" id="PF26215">
    <property type="entry name" value="HTH_animal"/>
    <property type="match status" value="1"/>
</dbReference>
<dbReference type="PANTHER" id="PTHR21301">
    <property type="entry name" value="REVERSE TRANSCRIPTASE"/>
    <property type="match status" value="1"/>
</dbReference>
<dbReference type="PANTHER" id="PTHR21301:SF14">
    <property type="match status" value="1"/>
</dbReference>